<sequence length="383" mass="41411">MSSLPSVAAPHQRAASTSLAETTEEHVAHHKKEADPRKRRPRRTQGDMKERHDNASKKGNGAHGRRCRRTGSRHGKAFASIFTSPTQAPPHQWPQNSPRRPTSSHTLTITNGKDGPLATLETPSIRRKLLQQAGASALPLEFSTTRIGSGQRRGGGTERREKHSADNEEVTTADVKPHSCFAPTQAIVPPTPHPHVTATRSRPADRLPWLSGVEVTDPATEQTARAVQAGDQPGGGHKPRRRKPAVHATAATHRRRYHCATATDADADADAVKCERAAVARQTAPLPLRRHPSRRCRCLPTAMPPLLAAGLRAIQCRRRSPPPPAATSGRPARSGRSRPGSRRRSCRRRLIGGFLGLREAPPPPSLRPRGFAGGRSGGGEAEL</sequence>
<protein>
    <submittedName>
        <fullName evidence="2">Uncharacterized protein</fullName>
    </submittedName>
</protein>
<dbReference type="EnsemblPlants" id="ONIVA08G08500.1">
    <property type="protein sequence ID" value="ONIVA08G08500.1"/>
    <property type="gene ID" value="ONIVA08G08500"/>
</dbReference>
<feature type="compositionally biased region" description="Basic residues" evidence="1">
    <location>
        <begin position="63"/>
        <end position="76"/>
    </location>
</feature>
<organism evidence="2">
    <name type="scientific">Oryza nivara</name>
    <name type="common">Indian wild rice</name>
    <name type="synonym">Oryza sativa f. spontanea</name>
    <dbReference type="NCBI Taxonomy" id="4536"/>
    <lineage>
        <taxon>Eukaryota</taxon>
        <taxon>Viridiplantae</taxon>
        <taxon>Streptophyta</taxon>
        <taxon>Embryophyta</taxon>
        <taxon>Tracheophyta</taxon>
        <taxon>Spermatophyta</taxon>
        <taxon>Magnoliopsida</taxon>
        <taxon>Liliopsida</taxon>
        <taxon>Poales</taxon>
        <taxon>Poaceae</taxon>
        <taxon>BOP clade</taxon>
        <taxon>Oryzoideae</taxon>
        <taxon>Oryzeae</taxon>
        <taxon>Oryzinae</taxon>
        <taxon>Oryza</taxon>
    </lineage>
</organism>
<feature type="compositionally biased region" description="Basic and acidic residues" evidence="1">
    <location>
        <begin position="23"/>
        <end position="36"/>
    </location>
</feature>
<feature type="region of interest" description="Disordered" evidence="1">
    <location>
        <begin position="135"/>
        <end position="173"/>
    </location>
</feature>
<dbReference type="Gramene" id="ONIVA08G08500.1">
    <property type="protein sequence ID" value="ONIVA08G08500.1"/>
    <property type="gene ID" value="ONIVA08G08500"/>
</dbReference>
<feature type="compositionally biased region" description="Basic and acidic residues" evidence="1">
    <location>
        <begin position="44"/>
        <end position="56"/>
    </location>
</feature>
<dbReference type="Proteomes" id="UP000006591">
    <property type="component" value="Chromosome 8"/>
</dbReference>
<accession>A0A0E0I986</accession>
<name>A0A0E0I986_ORYNI</name>
<dbReference type="HOGENOM" id="CLU_722380_0_0_1"/>
<feature type="compositionally biased region" description="Basic residues" evidence="1">
    <location>
        <begin position="333"/>
        <end position="350"/>
    </location>
</feature>
<feature type="compositionally biased region" description="Basic and acidic residues" evidence="1">
    <location>
        <begin position="155"/>
        <end position="166"/>
    </location>
</feature>
<feature type="compositionally biased region" description="Polar residues" evidence="1">
    <location>
        <begin position="93"/>
        <end position="111"/>
    </location>
</feature>
<evidence type="ECO:0000313" key="2">
    <source>
        <dbReference type="EnsemblPlants" id="ONIVA08G08500.1"/>
    </source>
</evidence>
<keyword evidence="3" id="KW-1185">Reference proteome</keyword>
<reference evidence="2" key="2">
    <citation type="submission" date="2018-04" db="EMBL/GenBank/DDBJ databases">
        <title>OnivRS2 (Oryza nivara Reference Sequence Version 2).</title>
        <authorList>
            <person name="Zhang J."/>
            <person name="Kudrna D."/>
            <person name="Lee S."/>
            <person name="Talag J."/>
            <person name="Rajasekar S."/>
            <person name="Welchert J."/>
            <person name="Hsing Y.-I."/>
            <person name="Wing R.A."/>
        </authorList>
    </citation>
    <scope>NUCLEOTIDE SEQUENCE [LARGE SCALE GENOMIC DNA]</scope>
    <source>
        <strain evidence="2">SL10</strain>
    </source>
</reference>
<feature type="region of interest" description="Disordered" evidence="1">
    <location>
        <begin position="317"/>
        <end position="383"/>
    </location>
</feature>
<evidence type="ECO:0000313" key="3">
    <source>
        <dbReference type="Proteomes" id="UP000006591"/>
    </source>
</evidence>
<feature type="compositionally biased region" description="Gly residues" evidence="1">
    <location>
        <begin position="371"/>
        <end position="383"/>
    </location>
</feature>
<proteinExistence type="predicted"/>
<feature type="region of interest" description="Disordered" evidence="1">
    <location>
        <begin position="1"/>
        <end position="119"/>
    </location>
</feature>
<evidence type="ECO:0000256" key="1">
    <source>
        <dbReference type="SAM" id="MobiDB-lite"/>
    </source>
</evidence>
<reference evidence="2" key="1">
    <citation type="submission" date="2015-04" db="UniProtKB">
        <authorList>
            <consortium name="EnsemblPlants"/>
        </authorList>
    </citation>
    <scope>IDENTIFICATION</scope>
    <source>
        <strain evidence="2">SL10</strain>
    </source>
</reference>
<feature type="region of interest" description="Disordered" evidence="1">
    <location>
        <begin position="225"/>
        <end position="254"/>
    </location>
</feature>
<dbReference type="AlphaFoldDB" id="A0A0E0I986"/>